<feature type="domain" description="EthD" evidence="2">
    <location>
        <begin position="76"/>
        <end position="179"/>
    </location>
</feature>
<dbReference type="AlphaFoldDB" id="A0A6A6XU22"/>
<name>A0A6A6XU22_9PLEO</name>
<keyword evidence="4" id="KW-1185">Reference proteome</keyword>
<dbReference type="Gene3D" id="3.30.70.100">
    <property type="match status" value="1"/>
</dbReference>
<protein>
    <recommendedName>
        <fullName evidence="2">EthD domain-containing protein</fullName>
    </recommendedName>
</protein>
<dbReference type="SUPFAM" id="SSF54909">
    <property type="entry name" value="Dimeric alpha+beta barrel"/>
    <property type="match status" value="1"/>
</dbReference>
<evidence type="ECO:0000313" key="4">
    <source>
        <dbReference type="Proteomes" id="UP000799757"/>
    </source>
</evidence>
<dbReference type="Pfam" id="PF07110">
    <property type="entry name" value="EthD"/>
    <property type="match status" value="1"/>
</dbReference>
<reference evidence="3" key="1">
    <citation type="journal article" date="2020" name="Stud. Mycol.">
        <title>101 Dothideomycetes genomes: a test case for predicting lifestyles and emergence of pathogens.</title>
        <authorList>
            <person name="Haridas S."/>
            <person name="Albert R."/>
            <person name="Binder M."/>
            <person name="Bloem J."/>
            <person name="Labutti K."/>
            <person name="Salamov A."/>
            <person name="Andreopoulos B."/>
            <person name="Baker S."/>
            <person name="Barry K."/>
            <person name="Bills G."/>
            <person name="Bluhm B."/>
            <person name="Cannon C."/>
            <person name="Castanera R."/>
            <person name="Culley D."/>
            <person name="Daum C."/>
            <person name="Ezra D."/>
            <person name="Gonzalez J."/>
            <person name="Henrissat B."/>
            <person name="Kuo A."/>
            <person name="Liang C."/>
            <person name="Lipzen A."/>
            <person name="Lutzoni F."/>
            <person name="Magnuson J."/>
            <person name="Mondo S."/>
            <person name="Nolan M."/>
            <person name="Ohm R."/>
            <person name="Pangilinan J."/>
            <person name="Park H.-J."/>
            <person name="Ramirez L."/>
            <person name="Alfaro M."/>
            <person name="Sun H."/>
            <person name="Tritt A."/>
            <person name="Yoshinaga Y."/>
            <person name="Zwiers L.-H."/>
            <person name="Turgeon B."/>
            <person name="Goodwin S."/>
            <person name="Spatafora J."/>
            <person name="Crous P."/>
            <person name="Grigoriev I."/>
        </authorList>
    </citation>
    <scope>NUCLEOTIDE SEQUENCE</scope>
    <source>
        <strain evidence="3">CBS 109.77</strain>
    </source>
</reference>
<dbReference type="Proteomes" id="UP000799757">
    <property type="component" value="Unassembled WGS sequence"/>
</dbReference>
<organism evidence="3 4">
    <name type="scientific">Melanomma pulvis-pyrius CBS 109.77</name>
    <dbReference type="NCBI Taxonomy" id="1314802"/>
    <lineage>
        <taxon>Eukaryota</taxon>
        <taxon>Fungi</taxon>
        <taxon>Dikarya</taxon>
        <taxon>Ascomycota</taxon>
        <taxon>Pezizomycotina</taxon>
        <taxon>Dothideomycetes</taxon>
        <taxon>Pleosporomycetidae</taxon>
        <taxon>Pleosporales</taxon>
        <taxon>Melanommataceae</taxon>
        <taxon>Melanomma</taxon>
    </lineage>
</organism>
<proteinExistence type="inferred from homology"/>
<sequence length="225" mass="25345">MNHTPHPSPLIPHHSSAYLRLTISAILSPSHYGHHIISHQFEETSSIALAFQTQPSEMMQSVEQGCVQILIYIKRNPSLTPAQFYDHWQNVHAAKVIPWAEKHGIRRYQQVHVTGKMVPNAGFNTPAEATSLGKSFAELVEFDGIAMFTVPSLRHFHDAFKDPYYASIIEPDERFLLDKEGANEGAVAKFVGNMFDMVNATKSAVGDKGKEYRDAWEEFERKAGH</sequence>
<dbReference type="InterPro" id="IPR011008">
    <property type="entry name" value="Dimeric_a/b-barrel"/>
</dbReference>
<accession>A0A6A6XU22</accession>
<gene>
    <name evidence="3" type="ORF">K505DRAFT_413472</name>
</gene>
<evidence type="ECO:0000256" key="1">
    <source>
        <dbReference type="ARBA" id="ARBA00005986"/>
    </source>
</evidence>
<comment type="similarity">
    <text evidence="1">Belongs to the tpcK family.</text>
</comment>
<dbReference type="GO" id="GO:0016491">
    <property type="term" value="F:oxidoreductase activity"/>
    <property type="evidence" value="ECO:0007669"/>
    <property type="project" value="InterPro"/>
</dbReference>
<dbReference type="EMBL" id="MU001759">
    <property type="protein sequence ID" value="KAF2799723.1"/>
    <property type="molecule type" value="Genomic_DNA"/>
</dbReference>
<dbReference type="InterPro" id="IPR009799">
    <property type="entry name" value="EthD_dom"/>
</dbReference>
<dbReference type="OrthoDB" id="3183782at2759"/>
<evidence type="ECO:0000259" key="2">
    <source>
        <dbReference type="Pfam" id="PF07110"/>
    </source>
</evidence>
<evidence type="ECO:0000313" key="3">
    <source>
        <dbReference type="EMBL" id="KAF2799723.1"/>
    </source>
</evidence>